<name>A0ABP4PEQ7_9ACTN</name>
<dbReference type="InterPro" id="IPR029068">
    <property type="entry name" value="Glyas_Bleomycin-R_OHBP_Dase"/>
</dbReference>
<accession>A0ABP4PEQ7</accession>
<dbReference type="Gene3D" id="3.10.180.10">
    <property type="entry name" value="2,3-Dihydroxybiphenyl 1,2-Dioxygenase, domain 1"/>
    <property type="match status" value="1"/>
</dbReference>
<sequence>MERGSVSVCLIADASIQDLYERAEQLHAVHGSTHPRTTATPPAQALTLEDPDGYQVELATYTPRAPPSLNRPPANFRANPRIYRSDSHRILGRGGMRYRKAIGTAAILGLSLGIAPGPSQATTDRTAGRCSLALGSLSADSTSHTTRTITATSPVTVSPPKTTSGAFKPPYAITSSTTFTNAVNGDRFQRWGKVISGDALYDAGYQTDFNGELDPTAPPTFRRIGGGWGAMRWVEQSTYIPADPSQPGRTTLYAQRTNGWFDRWIKSGSGWRGAYGGIGGLSTMKSFALINRTATQDTFLVNNRNGGLYTLSVIPDKFPQGVRATAVRTRTWQVFEQMIATPCGRASTLLLGIDRDTKTGYLYAVGHHNGAATPIQGLGKVPLQFSDPLYFRLAPEIDRMNG</sequence>
<gene>
    <name evidence="1" type="ORF">GCM10009789_36230</name>
</gene>
<evidence type="ECO:0000313" key="2">
    <source>
        <dbReference type="Proteomes" id="UP001500393"/>
    </source>
</evidence>
<keyword evidence="2" id="KW-1185">Reference proteome</keyword>
<reference evidence="2" key="1">
    <citation type="journal article" date="2019" name="Int. J. Syst. Evol. Microbiol.">
        <title>The Global Catalogue of Microorganisms (GCM) 10K type strain sequencing project: providing services to taxonomists for standard genome sequencing and annotation.</title>
        <authorList>
            <consortium name="The Broad Institute Genomics Platform"/>
            <consortium name="The Broad Institute Genome Sequencing Center for Infectious Disease"/>
            <person name="Wu L."/>
            <person name="Ma J."/>
        </authorList>
    </citation>
    <scope>NUCLEOTIDE SEQUENCE [LARGE SCALE GENOMIC DNA]</scope>
    <source>
        <strain evidence="2">JCM 14969</strain>
    </source>
</reference>
<dbReference type="CDD" id="cd06587">
    <property type="entry name" value="VOC"/>
    <property type="match status" value="1"/>
</dbReference>
<evidence type="ECO:0000313" key="1">
    <source>
        <dbReference type="EMBL" id="GAA1579295.1"/>
    </source>
</evidence>
<comment type="caution">
    <text evidence="1">The sequence shown here is derived from an EMBL/GenBank/DDBJ whole genome shotgun (WGS) entry which is preliminary data.</text>
</comment>
<protein>
    <submittedName>
        <fullName evidence="1">Uncharacterized protein</fullName>
    </submittedName>
</protein>
<organism evidence="1 2">
    <name type="scientific">Kribbella sancticallisti</name>
    <dbReference type="NCBI Taxonomy" id="460087"/>
    <lineage>
        <taxon>Bacteria</taxon>
        <taxon>Bacillati</taxon>
        <taxon>Actinomycetota</taxon>
        <taxon>Actinomycetes</taxon>
        <taxon>Propionibacteriales</taxon>
        <taxon>Kribbellaceae</taxon>
        <taxon>Kribbella</taxon>
    </lineage>
</organism>
<dbReference type="Proteomes" id="UP001500393">
    <property type="component" value="Unassembled WGS sequence"/>
</dbReference>
<proteinExistence type="predicted"/>
<dbReference type="EMBL" id="BAAAOS010000020">
    <property type="protein sequence ID" value="GAA1579295.1"/>
    <property type="molecule type" value="Genomic_DNA"/>
</dbReference>